<evidence type="ECO:0000256" key="4">
    <source>
        <dbReference type="ARBA" id="ARBA00023136"/>
    </source>
</evidence>
<dbReference type="AlphaFoldDB" id="A0AAN8ZET4"/>
<evidence type="ECO:0000256" key="2">
    <source>
        <dbReference type="ARBA" id="ARBA00022723"/>
    </source>
</evidence>
<keyword evidence="2" id="KW-0479">Metal-binding</keyword>
<dbReference type="Proteomes" id="UP001370490">
    <property type="component" value="Unassembled WGS sequence"/>
</dbReference>
<evidence type="ECO:0000256" key="5">
    <source>
        <dbReference type="ARBA" id="ARBA00023211"/>
    </source>
</evidence>
<dbReference type="GO" id="GO:0016020">
    <property type="term" value="C:membrane"/>
    <property type="evidence" value="ECO:0007669"/>
    <property type="project" value="GOC"/>
</dbReference>
<dbReference type="EMBL" id="JBAMMX010000006">
    <property type="protein sequence ID" value="KAK6938174.1"/>
    <property type="molecule type" value="Genomic_DNA"/>
</dbReference>
<organism evidence="6 7">
    <name type="scientific">Dillenia turbinata</name>
    <dbReference type="NCBI Taxonomy" id="194707"/>
    <lineage>
        <taxon>Eukaryota</taxon>
        <taxon>Viridiplantae</taxon>
        <taxon>Streptophyta</taxon>
        <taxon>Embryophyta</taxon>
        <taxon>Tracheophyta</taxon>
        <taxon>Spermatophyta</taxon>
        <taxon>Magnoliopsida</taxon>
        <taxon>eudicotyledons</taxon>
        <taxon>Gunneridae</taxon>
        <taxon>Pentapetalae</taxon>
        <taxon>Dilleniales</taxon>
        <taxon>Dilleniaceae</taxon>
        <taxon>Dillenia</taxon>
    </lineage>
</organism>
<evidence type="ECO:0000313" key="6">
    <source>
        <dbReference type="EMBL" id="KAK6938174.1"/>
    </source>
</evidence>
<sequence>MGFDLDRDGIHKAFVTIKPEMLLVLGDVSAKGVELTESPFLGFPCHVILGDRDVGECSGLNANNISWLACKFPGLDSTGCSSFEISNIISVSLNAVALLCGNNDLRFGVERVIEWESVTASVDESASFVERLHEVAWRKIPVSYRSAPVLGPYDLKQTIPANASDYIFQDLRPRIVFSALSHDFCDRLHLDGTREVTVPVMTWAAKEDPGFVIAIFKRNGMISVTGYTFARESYVLGWPIATNNNTGCLPTISPSFLTRMVSEYFIFSQASEPSSETKIKRSESKFLVASLTAVWLRCKLIGIVGVAETIAILEDCFTFVKPVAIFTWIMIAKYDLRKSSSSGFSWIASPQDASNVVIVFGKSHINWTSTEKHQHNWLPGSFGDTGDERLLLSRKHQIITIVEDNSISCSLESQALVIFRADLIWTDLPIGQSGGVTIEESQPHSHREEVVEGSVYLSHPYLSLLNC</sequence>
<keyword evidence="3" id="KW-0378">Hydrolase</keyword>
<dbReference type="GO" id="GO:0006506">
    <property type="term" value="P:GPI anchor biosynthetic process"/>
    <property type="evidence" value="ECO:0007669"/>
    <property type="project" value="InterPro"/>
</dbReference>
<reference evidence="6 7" key="1">
    <citation type="submission" date="2023-12" db="EMBL/GenBank/DDBJ databases">
        <title>A high-quality genome assembly for Dillenia turbinata (Dilleniales).</title>
        <authorList>
            <person name="Chanderbali A."/>
        </authorList>
    </citation>
    <scope>NUCLEOTIDE SEQUENCE [LARGE SCALE GENOMIC DNA]</scope>
    <source>
        <strain evidence="6">LSX21</strain>
        <tissue evidence="6">Leaf</tissue>
    </source>
</reference>
<evidence type="ECO:0000256" key="1">
    <source>
        <dbReference type="ARBA" id="ARBA00001936"/>
    </source>
</evidence>
<comment type="cofactor">
    <cofactor evidence="1">
        <name>Mn(2+)</name>
        <dbReference type="ChEBI" id="CHEBI:29035"/>
    </cofactor>
</comment>
<accession>A0AAN8ZET4</accession>
<dbReference type="PANTHER" id="PTHR13315">
    <property type="entry name" value="METALLO PHOSPHOESTERASE RELATED"/>
    <property type="match status" value="1"/>
</dbReference>
<gene>
    <name evidence="6" type="ORF">RJ641_031682</name>
</gene>
<evidence type="ECO:0000256" key="3">
    <source>
        <dbReference type="ARBA" id="ARBA00022801"/>
    </source>
</evidence>
<dbReference type="GO" id="GO:0016787">
    <property type="term" value="F:hydrolase activity"/>
    <property type="evidence" value="ECO:0007669"/>
    <property type="project" value="UniProtKB-KW"/>
</dbReference>
<keyword evidence="4" id="KW-0472">Membrane</keyword>
<dbReference type="InterPro" id="IPR033308">
    <property type="entry name" value="PGAP5/Cdc1/Ted1"/>
</dbReference>
<name>A0AAN8ZET4_9MAGN</name>
<keyword evidence="5" id="KW-0464">Manganese</keyword>
<evidence type="ECO:0000313" key="7">
    <source>
        <dbReference type="Proteomes" id="UP001370490"/>
    </source>
</evidence>
<dbReference type="GO" id="GO:0046872">
    <property type="term" value="F:metal ion binding"/>
    <property type="evidence" value="ECO:0007669"/>
    <property type="project" value="UniProtKB-KW"/>
</dbReference>
<protein>
    <submittedName>
        <fullName evidence="6">Uncharacterized protein</fullName>
    </submittedName>
</protein>
<dbReference type="PANTHER" id="PTHR13315:SF0">
    <property type="entry name" value="METALLOPHOSPHOESTERASE 1"/>
    <property type="match status" value="1"/>
</dbReference>
<comment type="caution">
    <text evidence="6">The sequence shown here is derived from an EMBL/GenBank/DDBJ whole genome shotgun (WGS) entry which is preliminary data.</text>
</comment>
<proteinExistence type="predicted"/>
<keyword evidence="7" id="KW-1185">Reference proteome</keyword>